<keyword evidence="3" id="KW-0067">ATP-binding</keyword>
<feature type="non-terminal residue" evidence="5">
    <location>
        <position position="263"/>
    </location>
</feature>
<keyword evidence="1" id="KW-0547">Nucleotide-binding</keyword>
<gene>
    <name evidence="5" type="ORF">S01H1_47647</name>
</gene>
<dbReference type="InterPro" id="IPR011545">
    <property type="entry name" value="DEAD/DEAH_box_helicase_dom"/>
</dbReference>
<evidence type="ECO:0000256" key="3">
    <source>
        <dbReference type="ARBA" id="ARBA00022840"/>
    </source>
</evidence>
<feature type="non-terminal residue" evidence="5">
    <location>
        <position position="1"/>
    </location>
</feature>
<keyword evidence="2" id="KW-0378">Hydrolase</keyword>
<dbReference type="Gene3D" id="1.20.5.140">
    <property type="match status" value="1"/>
</dbReference>
<reference evidence="5" key="1">
    <citation type="journal article" date="2014" name="Front. Microbiol.">
        <title>High frequency of phylogenetically diverse reductive dehalogenase-homologous genes in deep subseafloor sedimentary metagenomes.</title>
        <authorList>
            <person name="Kawai M."/>
            <person name="Futagami T."/>
            <person name="Toyoda A."/>
            <person name="Takaki Y."/>
            <person name="Nishi S."/>
            <person name="Hori S."/>
            <person name="Arai W."/>
            <person name="Tsubouchi T."/>
            <person name="Morono Y."/>
            <person name="Uchiyama I."/>
            <person name="Ito T."/>
            <person name="Fujiyama A."/>
            <person name="Inagaki F."/>
            <person name="Takami H."/>
        </authorList>
    </citation>
    <scope>NUCLEOTIDE SEQUENCE</scope>
    <source>
        <strain evidence="5">Expedition CK06-06</strain>
    </source>
</reference>
<dbReference type="InterPro" id="IPR012337">
    <property type="entry name" value="RNaseH-like_sf"/>
</dbReference>
<protein>
    <recommendedName>
        <fullName evidence="4">Helicase ATP-binding domain-containing protein</fullName>
    </recommendedName>
</protein>
<proteinExistence type="predicted"/>
<dbReference type="EMBL" id="BARS01030552">
    <property type="protein sequence ID" value="GAG23156.1"/>
    <property type="molecule type" value="Genomic_DNA"/>
</dbReference>
<feature type="domain" description="Helicase ATP-binding" evidence="4">
    <location>
        <begin position="162"/>
        <end position="263"/>
    </location>
</feature>
<dbReference type="Pfam" id="PF00270">
    <property type="entry name" value="DEAD"/>
    <property type="match status" value="1"/>
</dbReference>
<dbReference type="SUPFAM" id="SSF53098">
    <property type="entry name" value="Ribonuclease H-like"/>
    <property type="match status" value="1"/>
</dbReference>
<dbReference type="InterPro" id="IPR027417">
    <property type="entry name" value="P-loop_NTPase"/>
</dbReference>
<accession>X0XDX4</accession>
<evidence type="ECO:0000259" key="4">
    <source>
        <dbReference type="PROSITE" id="PS51193"/>
    </source>
</evidence>
<dbReference type="GO" id="GO:0003676">
    <property type="term" value="F:nucleic acid binding"/>
    <property type="evidence" value="ECO:0007669"/>
    <property type="project" value="InterPro"/>
</dbReference>
<sequence length="263" mass="29091">DVAFLREAAGMGSIASAVDNIKLARILLPRLPSYSLDSLIDFFNLIPETRHRALDDARVTADIFLKLIDMLRMVPVSFLNEMLNISSKTDNILKDVFETQLLERMEEPKSHSGKTLPVMPKGHEKSNNIFGDFSREQPPLSESQTVTIDTDPIETLLASGGGLSKHYDAYEERPGQIAFAKKVAAAFNNSEILLAEAGTGTGKSIAYLIPAILWAEAARERVVVSTNTKNLQEQLFSMDIPLIGKVLDFPFRVVILKGRGNYI</sequence>
<dbReference type="Gene3D" id="3.40.50.300">
    <property type="entry name" value="P-loop containing nucleotide triphosphate hydrolases"/>
    <property type="match status" value="1"/>
</dbReference>
<name>X0XDX4_9ZZZZ</name>
<evidence type="ECO:0000256" key="1">
    <source>
        <dbReference type="ARBA" id="ARBA00022741"/>
    </source>
</evidence>
<dbReference type="InterPro" id="IPR014013">
    <property type="entry name" value="Helic_SF1/SF2_ATP-bd_DinG/Rad3"/>
</dbReference>
<evidence type="ECO:0000313" key="5">
    <source>
        <dbReference type="EMBL" id="GAG23156.1"/>
    </source>
</evidence>
<evidence type="ECO:0000256" key="2">
    <source>
        <dbReference type="ARBA" id="ARBA00022801"/>
    </source>
</evidence>
<comment type="caution">
    <text evidence="5">The sequence shown here is derived from an EMBL/GenBank/DDBJ whole genome shotgun (WGS) entry which is preliminary data.</text>
</comment>
<dbReference type="GO" id="GO:0016787">
    <property type="term" value="F:hydrolase activity"/>
    <property type="evidence" value="ECO:0007669"/>
    <property type="project" value="UniProtKB-KW"/>
</dbReference>
<dbReference type="GO" id="GO:0005524">
    <property type="term" value="F:ATP binding"/>
    <property type="evidence" value="ECO:0007669"/>
    <property type="project" value="UniProtKB-KW"/>
</dbReference>
<dbReference type="SUPFAM" id="SSF52540">
    <property type="entry name" value="P-loop containing nucleoside triphosphate hydrolases"/>
    <property type="match status" value="1"/>
</dbReference>
<organism evidence="5">
    <name type="scientific">marine sediment metagenome</name>
    <dbReference type="NCBI Taxonomy" id="412755"/>
    <lineage>
        <taxon>unclassified sequences</taxon>
        <taxon>metagenomes</taxon>
        <taxon>ecological metagenomes</taxon>
    </lineage>
</organism>
<dbReference type="AlphaFoldDB" id="X0XDX4"/>
<dbReference type="PROSITE" id="PS51193">
    <property type="entry name" value="HELICASE_ATP_BIND_2"/>
    <property type="match status" value="1"/>
</dbReference>